<feature type="compositionally biased region" description="Polar residues" evidence="1">
    <location>
        <begin position="536"/>
        <end position="545"/>
    </location>
</feature>
<dbReference type="Proteomes" id="UP000663870">
    <property type="component" value="Unassembled WGS sequence"/>
</dbReference>
<comment type="caution">
    <text evidence="2">The sequence shown here is derived from an EMBL/GenBank/DDBJ whole genome shotgun (WGS) entry which is preliminary data.</text>
</comment>
<evidence type="ECO:0000256" key="1">
    <source>
        <dbReference type="SAM" id="MobiDB-lite"/>
    </source>
</evidence>
<name>A0A814EVY9_9BILA</name>
<keyword evidence="5" id="KW-1185">Reference proteome</keyword>
<feature type="region of interest" description="Disordered" evidence="1">
    <location>
        <begin position="495"/>
        <end position="520"/>
    </location>
</feature>
<reference evidence="2" key="1">
    <citation type="submission" date="2021-02" db="EMBL/GenBank/DDBJ databases">
        <authorList>
            <person name="Nowell W R."/>
        </authorList>
    </citation>
    <scope>NUCLEOTIDE SEQUENCE</scope>
</reference>
<dbReference type="AlphaFoldDB" id="A0A814EVY9"/>
<evidence type="ECO:0000313" key="3">
    <source>
        <dbReference type="EMBL" id="CAF1125977.1"/>
    </source>
</evidence>
<accession>A0A814EVY9</accession>
<gene>
    <name evidence="3" type="ORF">JXQ802_LOCUS20459</name>
    <name evidence="2" type="ORF">PYM288_LOCUS13293</name>
</gene>
<feature type="region of interest" description="Disordered" evidence="1">
    <location>
        <begin position="526"/>
        <end position="545"/>
    </location>
</feature>
<proteinExistence type="predicted"/>
<dbReference type="EMBL" id="CAJNOH010000264">
    <property type="protein sequence ID" value="CAF0974643.1"/>
    <property type="molecule type" value="Genomic_DNA"/>
</dbReference>
<evidence type="ECO:0000313" key="2">
    <source>
        <dbReference type="EMBL" id="CAF0974643.1"/>
    </source>
</evidence>
<evidence type="ECO:0000313" key="5">
    <source>
        <dbReference type="Proteomes" id="UP000663870"/>
    </source>
</evidence>
<protein>
    <submittedName>
        <fullName evidence="2">Uncharacterized protein</fullName>
    </submittedName>
</protein>
<organism evidence="2 4">
    <name type="scientific">Rotaria sordida</name>
    <dbReference type="NCBI Taxonomy" id="392033"/>
    <lineage>
        <taxon>Eukaryota</taxon>
        <taxon>Metazoa</taxon>
        <taxon>Spiralia</taxon>
        <taxon>Gnathifera</taxon>
        <taxon>Rotifera</taxon>
        <taxon>Eurotatoria</taxon>
        <taxon>Bdelloidea</taxon>
        <taxon>Philodinida</taxon>
        <taxon>Philodinidae</taxon>
        <taxon>Rotaria</taxon>
    </lineage>
</organism>
<evidence type="ECO:0000313" key="4">
    <source>
        <dbReference type="Proteomes" id="UP000663854"/>
    </source>
</evidence>
<dbReference type="Proteomes" id="UP000663854">
    <property type="component" value="Unassembled WGS sequence"/>
</dbReference>
<dbReference type="EMBL" id="CAJNOL010000586">
    <property type="protein sequence ID" value="CAF1125977.1"/>
    <property type="molecule type" value="Genomic_DNA"/>
</dbReference>
<sequence>MNKKFRGGRLTLTKDGTIRKLELENGGGTRFCTWDDNDMDFDTVHRRLLNIFNLNDSKYKTSLYDFQYRLLDVNKYENFSQYMNTYGLSANSTVVYLCTHEVNDEDEPQRIMTKTKDKVTMKTTTTKQKASTSIKNEWLVDNQQASSQQPLDQSSLGNQLIIYYLYDKVLYLEYSFEKSSNDLIKKVRDLINQNSFDEILIQLFQYVCIIHGYVCSTIELLKEKLKQSNEIIQLMHQSEIELYSNSFNDINDVCQSTKTLLKLNKKQFGHIEIFSMMNKSFSQFYDHLKSLHKQWLENVEKNNKLNTSSSIHSNVKSIFSYSHTPSSSSSQDRLEINTEDSIKQSQILPMSACQTLPSTDLFKPVSSLQESTDEETKEKSDLFKLVLNCSNHLLNLLHPQRLSKFRELVLSMIGDIESVRSTINLHDEHSLRYAEREISSIRNQINKTFNDPDINNSKCELDQQLDISRNKTLKAIELLLTSLTRYQMQLGQNNRKEYSNWSSPPRAFIDQEQSDNRQSIRSNKQKLSNLYDDDQNSVVSSSLTHDGNSLKNFRKKLK</sequence>